<dbReference type="Proteomes" id="UP000663842">
    <property type="component" value="Unassembled WGS sequence"/>
</dbReference>
<sequence length="101" mass="11746">VLPVLFQHLPLREDFAEAISVFTCLNLLYEQHFTQIEPYLPKCIEMAALIIDDERVLPEAVPVIREFLRSIYTKHSVAFVQVMQTLNEPLRVIVTKHLQTN</sequence>
<dbReference type="Proteomes" id="UP000681967">
    <property type="component" value="Unassembled WGS sequence"/>
</dbReference>
<protein>
    <submittedName>
        <fullName evidence="2">Uncharacterized protein</fullName>
    </submittedName>
</protein>
<organism evidence="2 4">
    <name type="scientific">Rotaria magnacalcarata</name>
    <dbReference type="NCBI Taxonomy" id="392030"/>
    <lineage>
        <taxon>Eukaryota</taxon>
        <taxon>Metazoa</taxon>
        <taxon>Spiralia</taxon>
        <taxon>Gnathifera</taxon>
        <taxon>Rotifera</taxon>
        <taxon>Eurotatoria</taxon>
        <taxon>Bdelloidea</taxon>
        <taxon>Philodinida</taxon>
        <taxon>Philodinidae</taxon>
        <taxon>Rotaria</taxon>
    </lineage>
</organism>
<dbReference type="AlphaFoldDB" id="A0A820ESE0"/>
<gene>
    <name evidence="1" type="ORF">BYL167_LOCUS19378</name>
    <name evidence="3" type="ORF">GIL414_LOCUS66261</name>
    <name evidence="2" type="ORF">UXM345_LOCUS30714</name>
</gene>
<dbReference type="Proteomes" id="UP000681720">
    <property type="component" value="Unassembled WGS sequence"/>
</dbReference>
<dbReference type="EMBL" id="CAJOBJ010309090">
    <property type="protein sequence ID" value="CAF5165957.1"/>
    <property type="molecule type" value="Genomic_DNA"/>
</dbReference>
<evidence type="ECO:0000313" key="4">
    <source>
        <dbReference type="Proteomes" id="UP000663842"/>
    </source>
</evidence>
<evidence type="ECO:0000313" key="3">
    <source>
        <dbReference type="EMBL" id="CAF5165957.1"/>
    </source>
</evidence>
<proteinExistence type="predicted"/>
<evidence type="ECO:0000313" key="1">
    <source>
        <dbReference type="EMBL" id="CAF4106413.1"/>
    </source>
</evidence>
<evidence type="ECO:0000313" key="2">
    <source>
        <dbReference type="EMBL" id="CAF4250704.1"/>
    </source>
</evidence>
<dbReference type="EMBL" id="CAJOBF010008214">
    <property type="protein sequence ID" value="CAF4250704.1"/>
    <property type="molecule type" value="Genomic_DNA"/>
</dbReference>
<accession>A0A820ESE0</accession>
<reference evidence="2" key="1">
    <citation type="submission" date="2021-02" db="EMBL/GenBank/DDBJ databases">
        <authorList>
            <person name="Nowell W R."/>
        </authorList>
    </citation>
    <scope>NUCLEOTIDE SEQUENCE</scope>
</reference>
<dbReference type="EMBL" id="CAJOBH010008204">
    <property type="protein sequence ID" value="CAF4106413.1"/>
    <property type="molecule type" value="Genomic_DNA"/>
</dbReference>
<comment type="caution">
    <text evidence="2">The sequence shown here is derived from an EMBL/GenBank/DDBJ whole genome shotgun (WGS) entry which is preliminary data.</text>
</comment>
<feature type="non-terminal residue" evidence="2">
    <location>
        <position position="101"/>
    </location>
</feature>
<name>A0A820ESE0_9BILA</name>